<sequence>MEISPDKIQRLIDHRLKKYGEILTPEEAKEDLESGVRLFGWLLKYDRKQNVENPKVKKADDTEGLVL</sequence>
<dbReference type="EMBL" id="MGKY01000001">
    <property type="protein sequence ID" value="OGN34418.1"/>
    <property type="molecule type" value="Genomic_DNA"/>
</dbReference>
<name>A0A1F8HBN3_9BACT</name>
<gene>
    <name evidence="1" type="ORF">A3G51_03460</name>
</gene>
<dbReference type="Proteomes" id="UP000177745">
    <property type="component" value="Unassembled WGS sequence"/>
</dbReference>
<evidence type="ECO:0000313" key="2">
    <source>
        <dbReference type="Proteomes" id="UP000177745"/>
    </source>
</evidence>
<protein>
    <submittedName>
        <fullName evidence="1">Uncharacterized protein</fullName>
    </submittedName>
</protein>
<evidence type="ECO:0000313" key="1">
    <source>
        <dbReference type="EMBL" id="OGN34418.1"/>
    </source>
</evidence>
<reference evidence="1 2" key="1">
    <citation type="journal article" date="2016" name="Nat. Commun.">
        <title>Thousands of microbial genomes shed light on interconnected biogeochemical processes in an aquifer system.</title>
        <authorList>
            <person name="Anantharaman K."/>
            <person name="Brown C.T."/>
            <person name="Hug L.A."/>
            <person name="Sharon I."/>
            <person name="Castelle C.J."/>
            <person name="Probst A.J."/>
            <person name="Thomas B.C."/>
            <person name="Singh A."/>
            <person name="Wilkins M.J."/>
            <person name="Karaoz U."/>
            <person name="Brodie E.L."/>
            <person name="Williams K.H."/>
            <person name="Hubbard S.S."/>
            <person name="Banfield J.F."/>
        </authorList>
    </citation>
    <scope>NUCLEOTIDE SEQUENCE [LARGE SCALE GENOMIC DNA]</scope>
</reference>
<proteinExistence type="predicted"/>
<organism evidence="1 2">
    <name type="scientific">Candidatus Yanofskybacteria bacterium RIFCSPLOWO2_12_FULL_43_11b</name>
    <dbReference type="NCBI Taxonomy" id="1802710"/>
    <lineage>
        <taxon>Bacteria</taxon>
        <taxon>Candidatus Yanofskyibacteriota</taxon>
    </lineage>
</organism>
<comment type="caution">
    <text evidence="1">The sequence shown here is derived from an EMBL/GenBank/DDBJ whole genome shotgun (WGS) entry which is preliminary data.</text>
</comment>
<dbReference type="AlphaFoldDB" id="A0A1F8HBN3"/>
<accession>A0A1F8HBN3</accession>